<gene>
    <name evidence="1" type="ORF">DHETER_LOCUS9097</name>
</gene>
<dbReference type="EMBL" id="CAJVPU010015416">
    <property type="protein sequence ID" value="CAG8646684.1"/>
    <property type="molecule type" value="Genomic_DNA"/>
</dbReference>
<sequence>IFGAQLLYVLLECVSDVAVREITECYKDGQTDQCQWLPLAPFGNYSQWSNGAMSMELFSIRPNG</sequence>
<dbReference type="Proteomes" id="UP000789702">
    <property type="component" value="Unassembled WGS sequence"/>
</dbReference>
<evidence type="ECO:0000313" key="1">
    <source>
        <dbReference type="EMBL" id="CAG8646684.1"/>
    </source>
</evidence>
<reference evidence="1" key="1">
    <citation type="submission" date="2021-06" db="EMBL/GenBank/DDBJ databases">
        <authorList>
            <person name="Kallberg Y."/>
            <person name="Tangrot J."/>
            <person name="Rosling A."/>
        </authorList>
    </citation>
    <scope>NUCLEOTIDE SEQUENCE</scope>
    <source>
        <strain evidence="1">IL203A</strain>
    </source>
</reference>
<keyword evidence="2" id="KW-1185">Reference proteome</keyword>
<proteinExistence type="predicted"/>
<comment type="caution">
    <text evidence="1">The sequence shown here is derived from an EMBL/GenBank/DDBJ whole genome shotgun (WGS) entry which is preliminary data.</text>
</comment>
<protein>
    <submittedName>
        <fullName evidence="1">1283_t:CDS:1</fullName>
    </submittedName>
</protein>
<feature type="non-terminal residue" evidence="1">
    <location>
        <position position="1"/>
    </location>
</feature>
<evidence type="ECO:0000313" key="2">
    <source>
        <dbReference type="Proteomes" id="UP000789702"/>
    </source>
</evidence>
<accession>A0ACA9NF97</accession>
<name>A0ACA9NF97_9GLOM</name>
<organism evidence="1 2">
    <name type="scientific">Dentiscutata heterogama</name>
    <dbReference type="NCBI Taxonomy" id="1316150"/>
    <lineage>
        <taxon>Eukaryota</taxon>
        <taxon>Fungi</taxon>
        <taxon>Fungi incertae sedis</taxon>
        <taxon>Mucoromycota</taxon>
        <taxon>Glomeromycotina</taxon>
        <taxon>Glomeromycetes</taxon>
        <taxon>Diversisporales</taxon>
        <taxon>Gigasporaceae</taxon>
        <taxon>Dentiscutata</taxon>
    </lineage>
</organism>